<feature type="region of interest" description="Disordered" evidence="1">
    <location>
        <begin position="242"/>
        <end position="269"/>
    </location>
</feature>
<feature type="region of interest" description="Disordered" evidence="1">
    <location>
        <begin position="151"/>
        <end position="225"/>
    </location>
</feature>
<name>A0A061RD58_9CHLO</name>
<evidence type="ECO:0000313" key="2">
    <source>
        <dbReference type="EMBL" id="JAC68689.1"/>
    </source>
</evidence>
<evidence type="ECO:0000256" key="1">
    <source>
        <dbReference type="SAM" id="MobiDB-lite"/>
    </source>
</evidence>
<feature type="region of interest" description="Disordered" evidence="1">
    <location>
        <begin position="80"/>
        <end position="111"/>
    </location>
</feature>
<accession>A0A061RD58</accession>
<dbReference type="EMBL" id="GBEZ01017669">
    <property type="protein sequence ID" value="JAC68689.1"/>
    <property type="molecule type" value="Transcribed_RNA"/>
</dbReference>
<sequence length="269" mass="29596">MTGSLDPQEWALALLQDAKLKHHTTGRVLLRDPRDLRTKESLEAAYRHNLQFGLDQRSPGEGADSRAGCTRGRADVLFSQNPFGSVPRTGAHGREQGFGHEARPSVGEEGSLRWLREQLQDELKHRPEDPPGESPAGIDPVTFGHAAASFALRGAGSPPEPCSSTAAGRRRAPAPPSPELRSTSTWMFPEDFRHLGALRLPESPPPRRRQPAAEAGRAHDGERSVEQLDRWLMEWVGAHSQGWRDHQAGASPERDRARLHAGRSLRVAT</sequence>
<organism evidence="2">
    <name type="scientific">Tetraselmis sp. GSL018</name>
    <dbReference type="NCBI Taxonomy" id="582737"/>
    <lineage>
        <taxon>Eukaryota</taxon>
        <taxon>Viridiplantae</taxon>
        <taxon>Chlorophyta</taxon>
        <taxon>core chlorophytes</taxon>
        <taxon>Chlorodendrophyceae</taxon>
        <taxon>Chlorodendrales</taxon>
        <taxon>Chlorodendraceae</taxon>
        <taxon>Tetraselmis</taxon>
    </lineage>
</organism>
<dbReference type="AlphaFoldDB" id="A0A061RD58"/>
<feature type="compositionally biased region" description="Basic and acidic residues" evidence="1">
    <location>
        <begin position="92"/>
        <end position="103"/>
    </location>
</feature>
<feature type="compositionally biased region" description="Basic and acidic residues" evidence="1">
    <location>
        <begin position="242"/>
        <end position="258"/>
    </location>
</feature>
<feature type="compositionally biased region" description="Basic and acidic residues" evidence="1">
    <location>
        <begin position="216"/>
        <end position="225"/>
    </location>
</feature>
<gene>
    <name evidence="2" type="ORF">TSPGSL018_8132</name>
</gene>
<protein>
    <submittedName>
        <fullName evidence="2">Uncharacterized protein</fullName>
    </submittedName>
</protein>
<reference evidence="2" key="1">
    <citation type="submission" date="2014-05" db="EMBL/GenBank/DDBJ databases">
        <title>The transcriptome of the halophilic microalga Tetraselmis sp. GSL018 isolated from the Great Salt Lake, Utah.</title>
        <authorList>
            <person name="Jinkerson R.E."/>
            <person name="D'Adamo S."/>
            <person name="Posewitz M.C."/>
        </authorList>
    </citation>
    <scope>NUCLEOTIDE SEQUENCE</scope>
    <source>
        <strain evidence="2">GSL018</strain>
    </source>
</reference>
<proteinExistence type="predicted"/>